<gene>
    <name evidence="1" type="ORF">Tco_0703948</name>
</gene>
<proteinExistence type="predicted"/>
<evidence type="ECO:0000313" key="1">
    <source>
        <dbReference type="EMBL" id="GJS71107.1"/>
    </source>
</evidence>
<organism evidence="1 2">
    <name type="scientific">Tanacetum coccineum</name>
    <dbReference type="NCBI Taxonomy" id="301880"/>
    <lineage>
        <taxon>Eukaryota</taxon>
        <taxon>Viridiplantae</taxon>
        <taxon>Streptophyta</taxon>
        <taxon>Embryophyta</taxon>
        <taxon>Tracheophyta</taxon>
        <taxon>Spermatophyta</taxon>
        <taxon>Magnoliopsida</taxon>
        <taxon>eudicotyledons</taxon>
        <taxon>Gunneridae</taxon>
        <taxon>Pentapetalae</taxon>
        <taxon>asterids</taxon>
        <taxon>campanulids</taxon>
        <taxon>Asterales</taxon>
        <taxon>Asteraceae</taxon>
        <taxon>Asteroideae</taxon>
        <taxon>Anthemideae</taxon>
        <taxon>Anthemidinae</taxon>
        <taxon>Tanacetum</taxon>
    </lineage>
</organism>
<sequence length="241" mass="27644">MRTCYSVWCGDGGDTVVEVTVVVVVGEWFEEWCVESEGEVWRRVVVWLVVGGCSQYVWGGVVGGLSGLAAIAGGGYGDKPKRQGSTYTSYLNQLDTTYRPFHSEQRIDFYNINGQYLKELRENTFSGSEHEDAMNTKKVLEIVDLFHIPEVTQDQVMLRVFPFHETSTGHPAHTAKKMEEINNFQQEPDESLFRAWERFKELLMKCPQHYLTDMQEVILFYNESRLEVPPEKSLTPKGSFH</sequence>
<reference evidence="1" key="2">
    <citation type="submission" date="2022-01" db="EMBL/GenBank/DDBJ databases">
        <authorList>
            <person name="Yamashiro T."/>
            <person name="Shiraishi A."/>
            <person name="Satake H."/>
            <person name="Nakayama K."/>
        </authorList>
    </citation>
    <scope>NUCLEOTIDE SEQUENCE</scope>
</reference>
<accession>A0ABQ4Y1Q5</accession>
<protein>
    <recommendedName>
        <fullName evidence="3">Retrotransposon gag domain-containing protein</fullName>
    </recommendedName>
</protein>
<reference evidence="1" key="1">
    <citation type="journal article" date="2022" name="Int. J. Mol. Sci.">
        <title>Draft Genome of Tanacetum Coccineum: Genomic Comparison of Closely Related Tanacetum-Family Plants.</title>
        <authorList>
            <person name="Yamashiro T."/>
            <person name="Shiraishi A."/>
            <person name="Nakayama K."/>
            <person name="Satake H."/>
        </authorList>
    </citation>
    <scope>NUCLEOTIDE SEQUENCE</scope>
</reference>
<name>A0ABQ4Y1Q5_9ASTR</name>
<evidence type="ECO:0000313" key="2">
    <source>
        <dbReference type="Proteomes" id="UP001151760"/>
    </source>
</evidence>
<evidence type="ECO:0008006" key="3">
    <source>
        <dbReference type="Google" id="ProtNLM"/>
    </source>
</evidence>
<dbReference type="Proteomes" id="UP001151760">
    <property type="component" value="Unassembled WGS sequence"/>
</dbReference>
<dbReference type="EMBL" id="BQNB010009981">
    <property type="protein sequence ID" value="GJS71107.1"/>
    <property type="molecule type" value="Genomic_DNA"/>
</dbReference>
<keyword evidence="2" id="KW-1185">Reference proteome</keyword>
<comment type="caution">
    <text evidence="1">The sequence shown here is derived from an EMBL/GenBank/DDBJ whole genome shotgun (WGS) entry which is preliminary data.</text>
</comment>